<evidence type="ECO:0000256" key="8">
    <source>
        <dbReference type="ARBA" id="ARBA00023157"/>
    </source>
</evidence>
<dbReference type="PANTHER" id="PTHR14002">
    <property type="entry name" value="ENDOGLIN/TGF-BETA RECEPTOR TYPE III"/>
    <property type="match status" value="1"/>
</dbReference>
<dbReference type="InterPro" id="IPR055356">
    <property type="entry name" value="ZP-N"/>
</dbReference>
<keyword evidence="5" id="KW-0732">Signal</keyword>
<dbReference type="SMART" id="SM00241">
    <property type="entry name" value="ZP"/>
    <property type="match status" value="1"/>
</dbReference>
<keyword evidence="2" id="KW-1003">Cell membrane</keyword>
<organism evidence="12 13">
    <name type="scientific">Muraenolepis orangiensis</name>
    <name type="common">Patagonian moray cod</name>
    <dbReference type="NCBI Taxonomy" id="630683"/>
    <lineage>
        <taxon>Eukaryota</taxon>
        <taxon>Metazoa</taxon>
        <taxon>Chordata</taxon>
        <taxon>Craniata</taxon>
        <taxon>Vertebrata</taxon>
        <taxon>Euteleostomi</taxon>
        <taxon>Actinopterygii</taxon>
        <taxon>Neopterygii</taxon>
        <taxon>Teleostei</taxon>
        <taxon>Neoteleostei</taxon>
        <taxon>Acanthomorphata</taxon>
        <taxon>Zeiogadaria</taxon>
        <taxon>Gadariae</taxon>
        <taxon>Gadiformes</taxon>
        <taxon>Muraenolepidoidei</taxon>
        <taxon>Muraenolepididae</taxon>
        <taxon>Muraenolepis</taxon>
    </lineage>
</organism>
<dbReference type="OrthoDB" id="6420824at2759"/>
<evidence type="ECO:0000256" key="2">
    <source>
        <dbReference type="ARBA" id="ARBA00022475"/>
    </source>
</evidence>
<keyword evidence="6" id="KW-1133">Transmembrane helix</keyword>
<comment type="subcellular location">
    <subcellularLocation>
        <location evidence="1">Cell membrane</location>
        <topology evidence="1">Single-pass type I membrane protein</topology>
    </subcellularLocation>
</comment>
<feature type="region of interest" description="Disordered" evidence="10">
    <location>
        <begin position="372"/>
        <end position="393"/>
    </location>
</feature>
<feature type="non-terminal residue" evidence="12">
    <location>
        <position position="1"/>
    </location>
</feature>
<dbReference type="GO" id="GO:0016477">
    <property type="term" value="P:cell migration"/>
    <property type="evidence" value="ECO:0007669"/>
    <property type="project" value="TreeGrafter"/>
</dbReference>
<keyword evidence="13" id="KW-1185">Reference proteome</keyword>
<dbReference type="Pfam" id="PF23344">
    <property type="entry name" value="ZP-N"/>
    <property type="match status" value="1"/>
</dbReference>
<name>A0A9Q0E3G3_9TELE</name>
<dbReference type="GO" id="GO:0005539">
    <property type="term" value="F:glycosaminoglycan binding"/>
    <property type="evidence" value="ECO:0007669"/>
    <property type="project" value="TreeGrafter"/>
</dbReference>
<evidence type="ECO:0000313" key="13">
    <source>
        <dbReference type="Proteomes" id="UP001148018"/>
    </source>
</evidence>
<dbReference type="InterPro" id="IPR058899">
    <property type="entry name" value="TGFBR3/Endoglin-like_N"/>
</dbReference>
<dbReference type="GO" id="GO:0007179">
    <property type="term" value="P:transforming growth factor beta receptor signaling pathway"/>
    <property type="evidence" value="ECO:0007669"/>
    <property type="project" value="TreeGrafter"/>
</dbReference>
<keyword evidence="9" id="KW-0325">Glycoprotein</keyword>
<dbReference type="GO" id="GO:0005024">
    <property type="term" value="F:transforming growth factor beta receptor activity"/>
    <property type="evidence" value="ECO:0007669"/>
    <property type="project" value="TreeGrafter"/>
</dbReference>
<dbReference type="GO" id="GO:0005114">
    <property type="term" value="F:type II transforming growth factor beta receptor binding"/>
    <property type="evidence" value="ECO:0007669"/>
    <property type="project" value="TreeGrafter"/>
</dbReference>
<evidence type="ECO:0000256" key="7">
    <source>
        <dbReference type="ARBA" id="ARBA00023136"/>
    </source>
</evidence>
<feature type="region of interest" description="Disordered" evidence="10">
    <location>
        <begin position="563"/>
        <end position="595"/>
    </location>
</feature>
<gene>
    <name evidence="12" type="ORF">NHX12_033317</name>
</gene>
<dbReference type="GO" id="GO:0001837">
    <property type="term" value="P:epithelial to mesenchymal transition"/>
    <property type="evidence" value="ECO:0007669"/>
    <property type="project" value="TreeGrafter"/>
</dbReference>
<dbReference type="Pfam" id="PF26060">
    <property type="entry name" value="TGFBR3_N"/>
    <property type="match status" value="2"/>
</dbReference>
<keyword evidence="3" id="KW-0597">Phosphoprotein</keyword>
<dbReference type="InterPro" id="IPR042235">
    <property type="entry name" value="ZP-C_dom"/>
</dbReference>
<dbReference type="PROSITE" id="PS51034">
    <property type="entry name" value="ZP_2"/>
    <property type="match status" value="1"/>
</dbReference>
<dbReference type="GO" id="GO:0017015">
    <property type="term" value="P:regulation of transforming growth factor beta receptor signaling pathway"/>
    <property type="evidence" value="ECO:0007669"/>
    <property type="project" value="TreeGrafter"/>
</dbReference>
<evidence type="ECO:0000256" key="10">
    <source>
        <dbReference type="SAM" id="MobiDB-lite"/>
    </source>
</evidence>
<dbReference type="Gene3D" id="2.60.40.3210">
    <property type="entry name" value="Zona pellucida, ZP-N domain"/>
    <property type="match status" value="1"/>
</dbReference>
<dbReference type="Proteomes" id="UP001148018">
    <property type="component" value="Unassembled WGS sequence"/>
</dbReference>
<dbReference type="Pfam" id="PF00100">
    <property type="entry name" value="Zona_pellucida"/>
    <property type="match status" value="1"/>
</dbReference>
<evidence type="ECO:0000259" key="11">
    <source>
        <dbReference type="PROSITE" id="PS51034"/>
    </source>
</evidence>
<dbReference type="InterPro" id="IPR055355">
    <property type="entry name" value="ZP-C"/>
</dbReference>
<evidence type="ECO:0000256" key="3">
    <source>
        <dbReference type="ARBA" id="ARBA00022553"/>
    </source>
</evidence>
<reference evidence="12" key="1">
    <citation type="submission" date="2022-07" db="EMBL/GenBank/DDBJ databases">
        <title>Chromosome-level genome of Muraenolepis orangiensis.</title>
        <authorList>
            <person name="Kim J."/>
        </authorList>
    </citation>
    <scope>NUCLEOTIDE SEQUENCE</scope>
    <source>
        <strain evidence="12">KU_S4_2022</strain>
        <tissue evidence="12">Muscle</tissue>
    </source>
</reference>
<keyword evidence="8" id="KW-1015">Disulfide bond</keyword>
<dbReference type="AlphaFoldDB" id="A0A9Q0E3G3"/>
<dbReference type="PANTHER" id="PTHR14002:SF45">
    <property type="entry name" value="ZP DOMAIN-CONTAINING PROTEIN"/>
    <property type="match status" value="1"/>
</dbReference>
<evidence type="ECO:0000313" key="12">
    <source>
        <dbReference type="EMBL" id="KAJ3599354.1"/>
    </source>
</evidence>
<sequence>VSPAGSEVRFQPGNSSRDSRVLEDTLPHGNEHLLAWGLKKYRGVTSFLELRMTPEVFINVGEDRVFPEVCRIDNKFLSLNYLGAYVEPQPSKGCILSGPDQDPEVHIIELQAPNSSSAFQVDVMVELQPVEGQTPLHRDVVLVLKCSKPVNWVIKSRDVIGKLEVLSSDTVSLGSTTESQMEVSRPARQSLPSGSQALIKWAEQRGYRPVSFTGTAVANLFNLRLREPDVLDPVDSMFPPKLAIFRDMGAAGERRSILPFPAAGGGPGLPFLPFHPSWEDSEPQEQQGALSAGLEVRCEETRMVVSVDRESLQASGFANANLTLQDPECKATVNATHYTLETPLSGCQTTVFPMLPSSSVLYINSVLISAGETRDGSGRPQLDYEDQEPDDPRLPMDKLFPGGPEDKLFLEPTDLLPSIVFNCTYEEPFHTVSDQQPVYVEVLASRADPDLSFMVRSCFVSPNSNPREPSEYRLVENLCPTDDSVRFYPPTQDRQRFSFTFGSRFNVSLLFLHCEMSLCSNSQHRSPRLPTCIPFSEGCEAVTVDSIMSMMVNSKTSTKPLVVVPYEGDPRDPSGRAEDGLVSQWDSKTRREPLL</sequence>
<dbReference type="InterPro" id="IPR001507">
    <property type="entry name" value="ZP_dom"/>
</dbReference>
<keyword evidence="7" id="KW-0472">Membrane</keyword>
<evidence type="ECO:0000256" key="1">
    <source>
        <dbReference type="ARBA" id="ARBA00004251"/>
    </source>
</evidence>
<dbReference type="GO" id="GO:0050431">
    <property type="term" value="F:transforming growth factor beta binding"/>
    <property type="evidence" value="ECO:0007669"/>
    <property type="project" value="TreeGrafter"/>
</dbReference>
<keyword evidence="4" id="KW-0812">Transmembrane</keyword>
<comment type="caution">
    <text evidence="12">The sequence shown here is derived from an EMBL/GenBank/DDBJ whole genome shotgun (WGS) entry which is preliminary data.</text>
</comment>
<evidence type="ECO:0000256" key="4">
    <source>
        <dbReference type="ARBA" id="ARBA00022692"/>
    </source>
</evidence>
<dbReference type="Gene3D" id="2.60.40.4100">
    <property type="entry name" value="Zona pellucida, ZP-C domain"/>
    <property type="match status" value="1"/>
</dbReference>
<feature type="region of interest" description="Disordered" evidence="10">
    <location>
        <begin position="1"/>
        <end position="22"/>
    </location>
</feature>
<protein>
    <recommendedName>
        <fullName evidence="11">ZP domain-containing protein</fullName>
    </recommendedName>
</protein>
<feature type="compositionally biased region" description="Basic and acidic residues" evidence="10">
    <location>
        <begin position="568"/>
        <end position="579"/>
    </location>
</feature>
<accession>A0A9Q0E3G3</accession>
<evidence type="ECO:0000256" key="9">
    <source>
        <dbReference type="ARBA" id="ARBA00023180"/>
    </source>
</evidence>
<proteinExistence type="predicted"/>
<evidence type="ECO:0000256" key="5">
    <source>
        <dbReference type="ARBA" id="ARBA00022729"/>
    </source>
</evidence>
<feature type="domain" description="ZP" evidence="11">
    <location>
        <begin position="297"/>
        <end position="539"/>
    </location>
</feature>
<dbReference type="EMBL" id="JANIIK010000048">
    <property type="protein sequence ID" value="KAJ3599354.1"/>
    <property type="molecule type" value="Genomic_DNA"/>
</dbReference>
<evidence type="ECO:0000256" key="6">
    <source>
        <dbReference type="ARBA" id="ARBA00022989"/>
    </source>
</evidence>